<dbReference type="InterPro" id="IPR001356">
    <property type="entry name" value="HD"/>
</dbReference>
<feature type="compositionally biased region" description="Basic and acidic residues" evidence="4">
    <location>
        <begin position="171"/>
        <end position="188"/>
    </location>
</feature>
<keyword evidence="5" id="KW-0732">Signal</keyword>
<evidence type="ECO:0000256" key="2">
    <source>
        <dbReference type="PROSITE-ProRule" id="PRU00108"/>
    </source>
</evidence>
<dbReference type="InterPro" id="IPR009057">
    <property type="entry name" value="Homeodomain-like_sf"/>
</dbReference>
<feature type="chain" id="PRO_5001658557" description="Homeobox domain-containing protein" evidence="5">
    <location>
        <begin position="21"/>
        <end position="578"/>
    </location>
</feature>
<dbReference type="PROSITE" id="PS50071">
    <property type="entry name" value="HOMEOBOX_2"/>
    <property type="match status" value="1"/>
</dbReference>
<feature type="domain" description="Homeobox" evidence="6">
    <location>
        <begin position="76"/>
        <end position="136"/>
    </location>
</feature>
<sequence length="578" mass="64822">MPCLLRHSIFLAFLSGPCILRLRNSCFACNDESVAERENGIKERAEGIEEALFSKTPFEFWLINMGEHSEDDKVLPEMNKKRIVKTRAQVEALEKLYDEHKYPTEALKEEFAKSVGLTEKQVSGWFCHRRLKDKRLANPEAYANGRQDRSSGILQDRGSGLRQDSCGSTKQGDDRNYDPREVESRRLVGQEYSAADLTYELGSHYTGNHGSADDTSSGSSSSLRNMSFPQDRDRFALANSRYQAQSLPMDIKEVKPRTGPSGYLKVKGQVENAAITAVKRQLGRHYWADGPPLGVEFDPLPPGAFESSIQEPPNESYYAEEAVLPRSPENSMVHKNSNLGSGSQYNPKASSHDSDMERTRFKMAHGPDRSENCFPPKYKQKSPLHNHGDFYAGRSSSMDIHEGSARKTRVYDSQDPDRKAKYGDGGMSLDSFSGHRHSRLHNPRVDSDHADPWLQNYNEMNSNVAPAEHFVSKSSNLASKGVEYDDFTHKGLSKRMAKKAKSSGERLTLNGNFDPVQPKNGLTSAKRVRNELPQEHYCKKTSWSEVPPWTNQASRSAAEMPTSFSEDDETADTSSSVD</sequence>
<evidence type="ECO:0000259" key="6">
    <source>
        <dbReference type="PROSITE" id="PS50071"/>
    </source>
</evidence>
<dbReference type="Proteomes" id="UP000295252">
    <property type="component" value="Chromosome IV"/>
</dbReference>
<protein>
    <recommendedName>
        <fullName evidence="6">Homeobox domain-containing protein</fullName>
    </recommendedName>
</protein>
<evidence type="ECO:0000313" key="8">
    <source>
        <dbReference type="Proteomes" id="UP000295252"/>
    </source>
</evidence>
<dbReference type="PhylomeDB" id="A0A068V4R2"/>
<dbReference type="CDD" id="cd00086">
    <property type="entry name" value="homeodomain"/>
    <property type="match status" value="1"/>
</dbReference>
<feature type="compositionally biased region" description="Basic and acidic residues" evidence="4">
    <location>
        <begin position="399"/>
        <end position="422"/>
    </location>
</feature>
<dbReference type="Pfam" id="PF00046">
    <property type="entry name" value="Homeodomain"/>
    <property type="match status" value="1"/>
</dbReference>
<feature type="region of interest" description="Disordered" evidence="4">
    <location>
        <begin position="205"/>
        <end position="227"/>
    </location>
</feature>
<evidence type="ECO:0000256" key="1">
    <source>
        <dbReference type="ARBA" id="ARBA00004123"/>
    </source>
</evidence>
<dbReference type="OMA" id="AMEMPSS"/>
<dbReference type="AlphaFoldDB" id="A0A068V4R2"/>
<feature type="signal peptide" evidence="5">
    <location>
        <begin position="1"/>
        <end position="20"/>
    </location>
</feature>
<dbReference type="PANTHER" id="PTHR47713:SF2">
    <property type="entry name" value="HOMEODOMAIN-LIKE SUPERFAMILY PROTEIN"/>
    <property type="match status" value="1"/>
</dbReference>
<evidence type="ECO:0000313" key="7">
    <source>
        <dbReference type="EMBL" id="CDP15514.1"/>
    </source>
</evidence>
<dbReference type="FunCoup" id="A0A068V4R2">
    <property type="interactions" value="667"/>
</dbReference>
<gene>
    <name evidence="7" type="ORF">GSCOC_T00015372001</name>
</gene>
<dbReference type="Gene3D" id="1.10.10.60">
    <property type="entry name" value="Homeodomain-like"/>
    <property type="match status" value="1"/>
</dbReference>
<dbReference type="PANTHER" id="PTHR47713">
    <property type="entry name" value="HOMEODOMAIN-LIKE SUPERFAMILY PROTEIN"/>
    <property type="match status" value="1"/>
</dbReference>
<dbReference type="STRING" id="49390.A0A068V4R2"/>
<dbReference type="SMART" id="SM00389">
    <property type="entry name" value="HOX"/>
    <property type="match status" value="1"/>
</dbReference>
<keyword evidence="2 3" id="KW-0238">DNA-binding</keyword>
<feature type="region of interest" description="Disordered" evidence="4">
    <location>
        <begin position="378"/>
        <end position="423"/>
    </location>
</feature>
<feature type="compositionally biased region" description="Low complexity" evidence="4">
    <location>
        <begin position="213"/>
        <end position="222"/>
    </location>
</feature>
<proteinExistence type="predicted"/>
<feature type="region of interest" description="Disordered" evidence="4">
    <location>
        <begin position="138"/>
        <end position="189"/>
    </location>
</feature>
<accession>A0A068V4R2</accession>
<dbReference type="Gramene" id="CDP15514">
    <property type="protein sequence ID" value="CDP15514"/>
    <property type="gene ID" value="GSCOC_T00015372001"/>
</dbReference>
<reference evidence="8" key="1">
    <citation type="journal article" date="2014" name="Science">
        <title>The coffee genome provides insight into the convergent evolution of caffeine biosynthesis.</title>
        <authorList>
            <person name="Denoeud F."/>
            <person name="Carretero-Paulet L."/>
            <person name="Dereeper A."/>
            <person name="Droc G."/>
            <person name="Guyot R."/>
            <person name="Pietrella M."/>
            <person name="Zheng C."/>
            <person name="Alberti A."/>
            <person name="Anthony F."/>
            <person name="Aprea G."/>
            <person name="Aury J.M."/>
            <person name="Bento P."/>
            <person name="Bernard M."/>
            <person name="Bocs S."/>
            <person name="Campa C."/>
            <person name="Cenci A."/>
            <person name="Combes M.C."/>
            <person name="Crouzillat D."/>
            <person name="Da Silva C."/>
            <person name="Daddiego L."/>
            <person name="De Bellis F."/>
            <person name="Dussert S."/>
            <person name="Garsmeur O."/>
            <person name="Gayraud T."/>
            <person name="Guignon V."/>
            <person name="Jahn K."/>
            <person name="Jamilloux V."/>
            <person name="Joet T."/>
            <person name="Labadie K."/>
            <person name="Lan T."/>
            <person name="Leclercq J."/>
            <person name="Lepelley M."/>
            <person name="Leroy T."/>
            <person name="Li L.T."/>
            <person name="Librado P."/>
            <person name="Lopez L."/>
            <person name="Munoz A."/>
            <person name="Noel B."/>
            <person name="Pallavicini A."/>
            <person name="Perrotta G."/>
            <person name="Poncet V."/>
            <person name="Pot D."/>
            <person name="Priyono X."/>
            <person name="Rigoreau M."/>
            <person name="Rouard M."/>
            <person name="Rozas J."/>
            <person name="Tranchant-Dubreuil C."/>
            <person name="VanBuren R."/>
            <person name="Zhang Q."/>
            <person name="Andrade A.C."/>
            <person name="Argout X."/>
            <person name="Bertrand B."/>
            <person name="de Kochko A."/>
            <person name="Graziosi G."/>
            <person name="Henry R.J."/>
            <person name="Jayarama X."/>
            <person name="Ming R."/>
            <person name="Nagai C."/>
            <person name="Rounsley S."/>
            <person name="Sankoff D."/>
            <person name="Giuliano G."/>
            <person name="Albert V.A."/>
            <person name="Wincker P."/>
            <person name="Lashermes P."/>
        </authorList>
    </citation>
    <scope>NUCLEOTIDE SEQUENCE [LARGE SCALE GENOMIC DNA]</scope>
    <source>
        <strain evidence="8">cv. DH200-94</strain>
    </source>
</reference>
<feature type="compositionally biased region" description="Polar residues" evidence="4">
    <location>
        <begin position="542"/>
        <end position="555"/>
    </location>
</feature>
<comment type="subcellular location">
    <subcellularLocation>
        <location evidence="1 2 3">Nucleus</location>
    </subcellularLocation>
</comment>
<dbReference type="GO" id="GO:0005634">
    <property type="term" value="C:nucleus"/>
    <property type="evidence" value="ECO:0007669"/>
    <property type="project" value="UniProtKB-SubCell"/>
</dbReference>
<keyword evidence="8" id="KW-1185">Reference proteome</keyword>
<feature type="DNA-binding region" description="Homeobox" evidence="2">
    <location>
        <begin position="78"/>
        <end position="137"/>
    </location>
</feature>
<dbReference type="GO" id="GO:0003677">
    <property type="term" value="F:DNA binding"/>
    <property type="evidence" value="ECO:0007669"/>
    <property type="project" value="UniProtKB-UniRule"/>
</dbReference>
<dbReference type="InParanoid" id="A0A068V4R2"/>
<organism evidence="7 8">
    <name type="scientific">Coffea canephora</name>
    <name type="common">Robusta coffee</name>
    <dbReference type="NCBI Taxonomy" id="49390"/>
    <lineage>
        <taxon>Eukaryota</taxon>
        <taxon>Viridiplantae</taxon>
        <taxon>Streptophyta</taxon>
        <taxon>Embryophyta</taxon>
        <taxon>Tracheophyta</taxon>
        <taxon>Spermatophyta</taxon>
        <taxon>Magnoliopsida</taxon>
        <taxon>eudicotyledons</taxon>
        <taxon>Gunneridae</taxon>
        <taxon>Pentapetalae</taxon>
        <taxon>asterids</taxon>
        <taxon>lamiids</taxon>
        <taxon>Gentianales</taxon>
        <taxon>Rubiaceae</taxon>
        <taxon>Ixoroideae</taxon>
        <taxon>Gardenieae complex</taxon>
        <taxon>Bertiereae - Coffeeae clade</taxon>
        <taxon>Coffeeae</taxon>
        <taxon>Coffea</taxon>
    </lineage>
</organism>
<dbReference type="SUPFAM" id="SSF46689">
    <property type="entry name" value="Homeodomain-like"/>
    <property type="match status" value="1"/>
</dbReference>
<keyword evidence="2 3" id="KW-0539">Nucleus</keyword>
<dbReference type="OrthoDB" id="6159439at2759"/>
<evidence type="ECO:0000256" key="5">
    <source>
        <dbReference type="SAM" id="SignalP"/>
    </source>
</evidence>
<dbReference type="EMBL" id="HG739184">
    <property type="protein sequence ID" value="CDP15514.1"/>
    <property type="molecule type" value="Genomic_DNA"/>
</dbReference>
<keyword evidence="2 3" id="KW-0371">Homeobox</keyword>
<evidence type="ECO:0000256" key="4">
    <source>
        <dbReference type="SAM" id="MobiDB-lite"/>
    </source>
</evidence>
<feature type="region of interest" description="Disordered" evidence="4">
    <location>
        <begin position="542"/>
        <end position="578"/>
    </location>
</feature>
<evidence type="ECO:0000256" key="3">
    <source>
        <dbReference type="RuleBase" id="RU000682"/>
    </source>
</evidence>
<name>A0A068V4R2_COFCA</name>